<protein>
    <recommendedName>
        <fullName evidence="5 6">[Ribosomal protein bS18]-alanine N-acetyltransferase</fullName>
        <ecNumber evidence="5 6">2.3.1.266</ecNumber>
    </recommendedName>
</protein>
<comment type="caution">
    <text evidence="8">The sequence shown here is derived from an EMBL/GenBank/DDBJ whole genome shotgun (WGS) entry which is preliminary data.</text>
</comment>
<dbReference type="PROSITE" id="PS51186">
    <property type="entry name" value="GNAT"/>
    <property type="match status" value="1"/>
</dbReference>
<feature type="active site" description="Proton donor" evidence="5">
    <location>
        <position position="117"/>
    </location>
</feature>
<feature type="domain" description="N-acetyltransferase" evidence="7">
    <location>
        <begin position="4"/>
        <end position="148"/>
    </location>
</feature>
<evidence type="ECO:0000256" key="2">
    <source>
        <dbReference type="ARBA" id="ARBA00022490"/>
    </source>
</evidence>
<accession>A0ABR9BAL9</accession>
<dbReference type="SUPFAM" id="SSF55729">
    <property type="entry name" value="Acyl-CoA N-acyltransferases (Nat)"/>
    <property type="match status" value="1"/>
</dbReference>
<keyword evidence="8" id="KW-0687">Ribonucleoprotein</keyword>
<keyword evidence="2 5" id="KW-0963">Cytoplasm</keyword>
<keyword evidence="3 5" id="KW-0808">Transferase</keyword>
<evidence type="ECO:0000256" key="4">
    <source>
        <dbReference type="ARBA" id="ARBA00023315"/>
    </source>
</evidence>
<sequence>MAAPTYVPMSDTDLDWVVANEAELHPYPWSRGNFSDSLGAGYSAWVQHVDGQRCGYAVMLSVLDEAHLLNISVARAAQGRGLGAALLAFLCGRAREGGASQFFLEVRPSNLAARALYGRAGFEAIGRRKGYYPAPGGREDAIVMRLSL</sequence>
<dbReference type="Pfam" id="PF00583">
    <property type="entry name" value="Acetyltransf_1"/>
    <property type="match status" value="1"/>
</dbReference>
<dbReference type="EC" id="2.3.1.266" evidence="5 6"/>
<comment type="similarity">
    <text evidence="1 5 6">Belongs to the acetyltransferase family. RimI subfamily.</text>
</comment>
<dbReference type="InterPro" id="IPR043690">
    <property type="entry name" value="RimI"/>
</dbReference>
<comment type="function">
    <text evidence="5 6">Acetylates the N-terminal alanine of ribosomal protein bS18.</text>
</comment>
<reference evidence="9" key="1">
    <citation type="submission" date="2023-07" db="EMBL/GenBank/DDBJ databases">
        <title>Thauera sp. CAU 1555 isolated from sand of Yaerae Beach.</title>
        <authorList>
            <person name="Kim W."/>
        </authorList>
    </citation>
    <scope>NUCLEOTIDE SEQUENCE [LARGE SCALE GENOMIC DNA]</scope>
    <source>
        <strain evidence="9">CAU 1555</strain>
    </source>
</reference>
<dbReference type="Gene3D" id="3.40.630.30">
    <property type="match status" value="1"/>
</dbReference>
<dbReference type="GO" id="GO:0005840">
    <property type="term" value="C:ribosome"/>
    <property type="evidence" value="ECO:0007669"/>
    <property type="project" value="UniProtKB-KW"/>
</dbReference>
<dbReference type="RefSeq" id="WP_187717972.1">
    <property type="nucleotide sequence ID" value="NZ_JACTAH010000001.1"/>
</dbReference>
<keyword evidence="4 5" id="KW-0012">Acyltransferase</keyword>
<evidence type="ECO:0000256" key="3">
    <source>
        <dbReference type="ARBA" id="ARBA00022679"/>
    </source>
</evidence>
<gene>
    <name evidence="5 8" type="primary">rimI</name>
    <name evidence="8" type="ORF">IFO67_06235</name>
</gene>
<evidence type="ECO:0000256" key="1">
    <source>
        <dbReference type="ARBA" id="ARBA00005395"/>
    </source>
</evidence>
<dbReference type="InterPro" id="IPR016181">
    <property type="entry name" value="Acyl_CoA_acyltransferase"/>
</dbReference>
<organism evidence="8 9">
    <name type="scientific">Thauera sedimentorum</name>
    <dbReference type="NCBI Taxonomy" id="2767595"/>
    <lineage>
        <taxon>Bacteria</taxon>
        <taxon>Pseudomonadati</taxon>
        <taxon>Pseudomonadota</taxon>
        <taxon>Betaproteobacteria</taxon>
        <taxon>Rhodocyclales</taxon>
        <taxon>Zoogloeaceae</taxon>
        <taxon>Thauera</taxon>
    </lineage>
</organism>
<dbReference type="InterPro" id="IPR050680">
    <property type="entry name" value="YpeA/RimI_acetyltransf"/>
</dbReference>
<comment type="subcellular location">
    <subcellularLocation>
        <location evidence="5 6">Cytoplasm</location>
    </subcellularLocation>
</comment>
<evidence type="ECO:0000256" key="5">
    <source>
        <dbReference type="HAMAP-Rule" id="MF_02210"/>
    </source>
</evidence>
<proteinExistence type="inferred from homology"/>
<dbReference type="Proteomes" id="UP000603602">
    <property type="component" value="Unassembled WGS sequence"/>
</dbReference>
<dbReference type="PANTHER" id="PTHR43420:SF51">
    <property type="entry name" value="PEPTIDYL-LYSINE N-ACETYLTRANSFERASE YIAC"/>
    <property type="match status" value="1"/>
</dbReference>
<dbReference type="CDD" id="cd04301">
    <property type="entry name" value="NAT_SF"/>
    <property type="match status" value="1"/>
</dbReference>
<name>A0ABR9BAL9_9RHOO</name>
<evidence type="ECO:0000259" key="7">
    <source>
        <dbReference type="PROSITE" id="PS51186"/>
    </source>
</evidence>
<dbReference type="InterPro" id="IPR000182">
    <property type="entry name" value="GNAT_dom"/>
</dbReference>
<feature type="active site" description="Proton acceptor" evidence="5">
    <location>
        <position position="105"/>
    </location>
</feature>
<keyword evidence="8" id="KW-0689">Ribosomal protein</keyword>
<dbReference type="HAMAP" id="MF_02210">
    <property type="entry name" value="RimI"/>
    <property type="match status" value="1"/>
</dbReference>
<dbReference type="PANTHER" id="PTHR43420">
    <property type="entry name" value="ACETYLTRANSFERASE"/>
    <property type="match status" value="1"/>
</dbReference>
<comment type="catalytic activity">
    <reaction evidence="5 6">
        <text>N-terminal L-alanyl-[ribosomal protein bS18] + acetyl-CoA = N-terminal N(alpha)-acetyl-L-alanyl-[ribosomal protein bS18] + CoA + H(+)</text>
        <dbReference type="Rhea" id="RHEA:43756"/>
        <dbReference type="Rhea" id="RHEA-COMP:10676"/>
        <dbReference type="Rhea" id="RHEA-COMP:10677"/>
        <dbReference type="ChEBI" id="CHEBI:15378"/>
        <dbReference type="ChEBI" id="CHEBI:57287"/>
        <dbReference type="ChEBI" id="CHEBI:57288"/>
        <dbReference type="ChEBI" id="CHEBI:64718"/>
        <dbReference type="ChEBI" id="CHEBI:83683"/>
        <dbReference type="EC" id="2.3.1.266"/>
    </reaction>
</comment>
<comment type="caution">
    <text evidence="5">Lacks conserved residue(s) required for the propagation of feature annotation.</text>
</comment>
<dbReference type="NCBIfam" id="TIGR01575">
    <property type="entry name" value="rimI"/>
    <property type="match status" value="1"/>
</dbReference>
<dbReference type="InterPro" id="IPR006464">
    <property type="entry name" value="AcTrfase_RimI/Ard1"/>
</dbReference>
<feature type="binding site" evidence="5">
    <location>
        <position position="110"/>
    </location>
    <ligand>
        <name>acetyl-CoA</name>
        <dbReference type="ChEBI" id="CHEBI:57288"/>
    </ligand>
</feature>
<evidence type="ECO:0000313" key="8">
    <source>
        <dbReference type="EMBL" id="MBD8502477.1"/>
    </source>
</evidence>
<evidence type="ECO:0000313" key="9">
    <source>
        <dbReference type="Proteomes" id="UP000603602"/>
    </source>
</evidence>
<dbReference type="EMBL" id="JACYTO010000001">
    <property type="protein sequence ID" value="MBD8502477.1"/>
    <property type="molecule type" value="Genomic_DNA"/>
</dbReference>
<keyword evidence="9" id="KW-1185">Reference proteome</keyword>
<evidence type="ECO:0000256" key="6">
    <source>
        <dbReference type="RuleBase" id="RU363094"/>
    </source>
</evidence>